<dbReference type="PANTHER" id="PTHR46214">
    <property type="entry name" value="ZINC FINGER, RING-CH-TYPE"/>
    <property type="match status" value="1"/>
</dbReference>
<dbReference type="SMART" id="SM00744">
    <property type="entry name" value="RINGv"/>
    <property type="match status" value="1"/>
</dbReference>
<gene>
    <name evidence="6" type="ORF">ACJIZ3_022097</name>
</gene>
<feature type="transmembrane region" description="Helical" evidence="4">
    <location>
        <begin position="222"/>
        <end position="240"/>
    </location>
</feature>
<keyword evidence="4" id="KW-0472">Membrane</keyword>
<dbReference type="Pfam" id="PF12906">
    <property type="entry name" value="RINGv"/>
    <property type="match status" value="1"/>
</dbReference>
<proteinExistence type="predicted"/>
<dbReference type="AlphaFoldDB" id="A0ABD3SP16"/>
<evidence type="ECO:0000313" key="6">
    <source>
        <dbReference type="EMBL" id="KAL3826068.1"/>
    </source>
</evidence>
<dbReference type="PANTHER" id="PTHR46214:SF42">
    <property type="entry name" value="RING-CH-TYPE DOMAIN-CONTAINING PROTEIN"/>
    <property type="match status" value="1"/>
</dbReference>
<keyword evidence="7" id="KW-1185">Reference proteome</keyword>
<evidence type="ECO:0000313" key="7">
    <source>
        <dbReference type="Proteomes" id="UP001634393"/>
    </source>
</evidence>
<keyword evidence="4" id="KW-0812">Transmembrane</keyword>
<evidence type="ECO:0000256" key="3">
    <source>
        <dbReference type="ARBA" id="ARBA00022833"/>
    </source>
</evidence>
<name>A0ABD3SP16_9LAMI</name>
<keyword evidence="1" id="KW-0479">Metal-binding</keyword>
<comment type="caution">
    <text evidence="6">The sequence shown here is derived from an EMBL/GenBank/DDBJ whole genome shotgun (WGS) entry which is preliminary data.</text>
</comment>
<evidence type="ECO:0000256" key="4">
    <source>
        <dbReference type="SAM" id="Phobius"/>
    </source>
</evidence>
<evidence type="ECO:0000256" key="2">
    <source>
        <dbReference type="ARBA" id="ARBA00022771"/>
    </source>
</evidence>
<dbReference type="SUPFAM" id="SSF57850">
    <property type="entry name" value="RING/U-box"/>
    <property type="match status" value="1"/>
</dbReference>
<dbReference type="InterPro" id="IPR013083">
    <property type="entry name" value="Znf_RING/FYVE/PHD"/>
</dbReference>
<organism evidence="6 7">
    <name type="scientific">Penstemon smallii</name>
    <dbReference type="NCBI Taxonomy" id="265156"/>
    <lineage>
        <taxon>Eukaryota</taxon>
        <taxon>Viridiplantae</taxon>
        <taxon>Streptophyta</taxon>
        <taxon>Embryophyta</taxon>
        <taxon>Tracheophyta</taxon>
        <taxon>Spermatophyta</taxon>
        <taxon>Magnoliopsida</taxon>
        <taxon>eudicotyledons</taxon>
        <taxon>Gunneridae</taxon>
        <taxon>Pentapetalae</taxon>
        <taxon>asterids</taxon>
        <taxon>lamiids</taxon>
        <taxon>Lamiales</taxon>
        <taxon>Plantaginaceae</taxon>
        <taxon>Cheloneae</taxon>
        <taxon>Penstemon</taxon>
    </lineage>
</organism>
<dbReference type="EMBL" id="JBJXBP010000006">
    <property type="protein sequence ID" value="KAL3826068.1"/>
    <property type="molecule type" value="Genomic_DNA"/>
</dbReference>
<reference evidence="6 7" key="1">
    <citation type="submission" date="2024-12" db="EMBL/GenBank/DDBJ databases">
        <title>The unique morphological basis and parallel evolutionary history of personate flowers in Penstemon.</title>
        <authorList>
            <person name="Depatie T.H."/>
            <person name="Wessinger C.A."/>
        </authorList>
    </citation>
    <scope>NUCLEOTIDE SEQUENCE [LARGE SCALE GENOMIC DNA]</scope>
    <source>
        <strain evidence="6">WTNN_2</strain>
        <tissue evidence="6">Leaf</tissue>
    </source>
</reference>
<dbReference type="PROSITE" id="PS51292">
    <property type="entry name" value="ZF_RING_CH"/>
    <property type="match status" value="1"/>
</dbReference>
<dbReference type="GO" id="GO:0008270">
    <property type="term" value="F:zinc ion binding"/>
    <property type="evidence" value="ECO:0007669"/>
    <property type="project" value="UniProtKB-KW"/>
</dbReference>
<feature type="domain" description="RING-CH-type" evidence="5">
    <location>
        <begin position="112"/>
        <end position="178"/>
    </location>
</feature>
<dbReference type="Proteomes" id="UP001634393">
    <property type="component" value="Unassembled WGS sequence"/>
</dbReference>
<evidence type="ECO:0000259" key="5">
    <source>
        <dbReference type="PROSITE" id="PS51292"/>
    </source>
</evidence>
<accession>A0ABD3SP16</accession>
<keyword evidence="4" id="KW-1133">Transmembrane helix</keyword>
<dbReference type="InterPro" id="IPR011016">
    <property type="entry name" value="Znf_RING-CH"/>
</dbReference>
<evidence type="ECO:0000256" key="1">
    <source>
        <dbReference type="ARBA" id="ARBA00022723"/>
    </source>
</evidence>
<dbReference type="Gene3D" id="3.30.40.10">
    <property type="entry name" value="Zinc/RING finger domain, C3HC4 (zinc finger)"/>
    <property type="match status" value="1"/>
</dbReference>
<sequence length="246" mass="26558">MDNLKMTHIDLECGRRSSAVAGTSSTEEVVVEEEEGSICFSDADDEGSCNSQFYSTADGDGSYDDYNFGNSSEILEDEGLTYISRRDSSVSVLSDCSVDIESGGEKKVNLDLDSVIERDCRICHLSLVRSSPGSGVAIELGCSCKDDLAAAHKQCAETWFKIKGNKTCEICNSIARNVVGPNDIEALLQASESTEAIAASTSSSTQVSSASENRSCLNGHRFLNFLLACMVFAFVISWLFHFNMPS</sequence>
<keyword evidence="3" id="KW-0862">Zinc</keyword>
<protein>
    <recommendedName>
        <fullName evidence="5">RING-CH-type domain-containing protein</fullName>
    </recommendedName>
</protein>
<keyword evidence="2" id="KW-0863">Zinc-finger</keyword>